<dbReference type="Proteomes" id="UP000026961">
    <property type="component" value="Chromosome 2"/>
</dbReference>
<keyword evidence="2" id="KW-1185">Reference proteome</keyword>
<dbReference type="EnsemblPlants" id="OGLUM02G21950.1">
    <property type="protein sequence ID" value="OGLUM02G21950.1"/>
    <property type="gene ID" value="OGLUM02G21950"/>
</dbReference>
<protein>
    <submittedName>
        <fullName evidence="1">Uncharacterized protein</fullName>
    </submittedName>
</protein>
<name>A0A0D9YU20_9ORYZ</name>
<organism evidence="1">
    <name type="scientific">Oryza glumipatula</name>
    <dbReference type="NCBI Taxonomy" id="40148"/>
    <lineage>
        <taxon>Eukaryota</taxon>
        <taxon>Viridiplantae</taxon>
        <taxon>Streptophyta</taxon>
        <taxon>Embryophyta</taxon>
        <taxon>Tracheophyta</taxon>
        <taxon>Spermatophyta</taxon>
        <taxon>Magnoliopsida</taxon>
        <taxon>Liliopsida</taxon>
        <taxon>Poales</taxon>
        <taxon>Poaceae</taxon>
        <taxon>BOP clade</taxon>
        <taxon>Oryzoideae</taxon>
        <taxon>Oryzeae</taxon>
        <taxon>Oryzinae</taxon>
        <taxon>Oryza</taxon>
    </lineage>
</organism>
<dbReference type="Gramene" id="OGLUM02G21950.1">
    <property type="protein sequence ID" value="OGLUM02G21950.1"/>
    <property type="gene ID" value="OGLUM02G21950"/>
</dbReference>
<dbReference type="AlphaFoldDB" id="A0A0D9YU20"/>
<dbReference type="HOGENOM" id="CLU_2337052_0_0_1"/>
<accession>A0A0D9YU20</accession>
<proteinExistence type="predicted"/>
<evidence type="ECO:0000313" key="2">
    <source>
        <dbReference type="Proteomes" id="UP000026961"/>
    </source>
</evidence>
<reference evidence="1" key="1">
    <citation type="submission" date="2015-04" db="UniProtKB">
        <authorList>
            <consortium name="EnsemblPlants"/>
        </authorList>
    </citation>
    <scope>IDENTIFICATION</scope>
</reference>
<evidence type="ECO:0000313" key="1">
    <source>
        <dbReference type="EnsemblPlants" id="OGLUM02G21950.1"/>
    </source>
</evidence>
<sequence>MVKEWLRLLGHLVTGCRKLPAPALLGQTMWPRCQGHVLVDLLAAAAGDACDRGGRVDEQRAAHDVGDRVVAPQRRQWGGTTMRLRWRSIPSSIRIMRS</sequence>
<reference evidence="1" key="2">
    <citation type="submission" date="2018-05" db="EMBL/GenBank/DDBJ databases">
        <title>OgluRS3 (Oryza glumaepatula Reference Sequence Version 3).</title>
        <authorList>
            <person name="Zhang J."/>
            <person name="Kudrna D."/>
            <person name="Lee S."/>
            <person name="Talag J."/>
            <person name="Welchert J."/>
            <person name="Wing R.A."/>
        </authorList>
    </citation>
    <scope>NUCLEOTIDE SEQUENCE [LARGE SCALE GENOMIC DNA]</scope>
</reference>